<evidence type="ECO:0000256" key="1">
    <source>
        <dbReference type="ARBA" id="ARBA00004613"/>
    </source>
</evidence>
<gene>
    <name evidence="4" type="ORF">MasN3_03750</name>
</gene>
<keyword evidence="2" id="KW-0732">Signal</keyword>
<dbReference type="InterPro" id="IPR011330">
    <property type="entry name" value="Glyco_hydro/deAcase_b/a-brl"/>
</dbReference>
<dbReference type="InterPro" id="IPR051398">
    <property type="entry name" value="Polysacch_Deacetylase"/>
</dbReference>
<organism evidence="4 5">
    <name type="scientific">Massilia varians</name>
    <dbReference type="NCBI Taxonomy" id="457921"/>
    <lineage>
        <taxon>Bacteria</taxon>
        <taxon>Pseudomonadati</taxon>
        <taxon>Pseudomonadota</taxon>
        <taxon>Betaproteobacteria</taxon>
        <taxon>Burkholderiales</taxon>
        <taxon>Oxalobacteraceae</taxon>
        <taxon>Telluria group</taxon>
        <taxon>Massilia</taxon>
    </lineage>
</organism>
<dbReference type="InterPro" id="IPR002509">
    <property type="entry name" value="NODB_dom"/>
</dbReference>
<dbReference type="PANTHER" id="PTHR34216:SF3">
    <property type="entry name" value="POLY-BETA-1,6-N-ACETYL-D-GLUCOSAMINE N-DEACETYLASE"/>
    <property type="match status" value="1"/>
</dbReference>
<protein>
    <recommendedName>
        <fullName evidence="3">NodB homology domain-containing protein</fullName>
    </recommendedName>
</protein>
<dbReference type="Gene3D" id="3.20.20.370">
    <property type="entry name" value="Glycoside hydrolase/deacetylase"/>
    <property type="match status" value="1"/>
</dbReference>
<dbReference type="SUPFAM" id="SSF88713">
    <property type="entry name" value="Glycoside hydrolase/deacetylase"/>
    <property type="match status" value="1"/>
</dbReference>
<evidence type="ECO:0000313" key="4">
    <source>
        <dbReference type="EMBL" id="BDT56881.1"/>
    </source>
</evidence>
<dbReference type="RefSeq" id="WP_281911810.1">
    <property type="nucleotide sequence ID" value="NZ_AP026966.1"/>
</dbReference>
<sequence length="326" mass="36158">MTAYTPSSGMSARLVRYIGDRIATGRPGQGRLCILNYHRILESADPLLAAEPDVKTFRWQMQVLADCFNVLPMDEALTALASGRMPPRAVCITFDDGYRSTHDLALPVLREFGFPATVFVTTGFVDRGSMWNDRILEALRTMNAAGLNLEDAGLGSYSLDTLEQRREAVAVLTEKAKYLEPAARQALVEHLDGLADSPAREPMLTTDMIRALMEQGIEIGAHTVSHPILTSLPDAGALQEMEESKRQLEAITGRPVRYFAYPNGKHGKDFDERHMTMARQAGFEAAFTTALGAASAADHRFALPRSRPWDVTRPFYVFRVLRWLAA</sequence>
<dbReference type="PROSITE" id="PS51677">
    <property type="entry name" value="NODB"/>
    <property type="match status" value="1"/>
</dbReference>
<proteinExistence type="predicted"/>
<evidence type="ECO:0000313" key="5">
    <source>
        <dbReference type="Proteomes" id="UP001163336"/>
    </source>
</evidence>
<feature type="domain" description="NodB homology" evidence="3">
    <location>
        <begin position="88"/>
        <end position="326"/>
    </location>
</feature>
<evidence type="ECO:0000256" key="2">
    <source>
        <dbReference type="ARBA" id="ARBA00022729"/>
    </source>
</evidence>
<dbReference type="Pfam" id="PF01522">
    <property type="entry name" value="Polysacc_deac_1"/>
    <property type="match status" value="2"/>
</dbReference>
<dbReference type="PANTHER" id="PTHR34216">
    <property type="match status" value="1"/>
</dbReference>
<dbReference type="EMBL" id="AP026966">
    <property type="protein sequence ID" value="BDT56881.1"/>
    <property type="molecule type" value="Genomic_DNA"/>
</dbReference>
<reference evidence="4" key="1">
    <citation type="submission" date="2022-11" db="EMBL/GenBank/DDBJ databases">
        <title>Isolation and characterization of PLA-degrading bacterium Massilia sp. from Antarctic soil.</title>
        <authorList>
            <person name="Sato K."/>
            <person name="Gomez-Fuentes C."/>
            <person name="Ahmad S.A."/>
            <person name="Zulkharnain A."/>
        </authorList>
    </citation>
    <scope>NUCLEOTIDE SEQUENCE</scope>
    <source>
        <strain evidence="4">N-3</strain>
    </source>
</reference>
<keyword evidence="5" id="KW-1185">Reference proteome</keyword>
<dbReference type="Proteomes" id="UP001163336">
    <property type="component" value="Chromosome"/>
</dbReference>
<comment type="subcellular location">
    <subcellularLocation>
        <location evidence="1">Secreted</location>
    </subcellularLocation>
</comment>
<accession>A0ABN6T5E7</accession>
<dbReference type="CDD" id="cd10918">
    <property type="entry name" value="CE4_NodB_like_5s_6s"/>
    <property type="match status" value="1"/>
</dbReference>
<name>A0ABN6T5E7_9BURK</name>
<evidence type="ECO:0000259" key="3">
    <source>
        <dbReference type="PROSITE" id="PS51677"/>
    </source>
</evidence>